<feature type="region of interest" description="Disordered" evidence="1">
    <location>
        <begin position="58"/>
        <end position="81"/>
    </location>
</feature>
<feature type="compositionally biased region" description="Pro residues" evidence="1">
    <location>
        <begin position="68"/>
        <end position="81"/>
    </location>
</feature>
<feature type="non-terminal residue" evidence="2">
    <location>
        <position position="81"/>
    </location>
</feature>
<evidence type="ECO:0000313" key="3">
    <source>
        <dbReference type="Proteomes" id="UP000837857"/>
    </source>
</evidence>
<evidence type="ECO:0000256" key="1">
    <source>
        <dbReference type="SAM" id="MobiDB-lite"/>
    </source>
</evidence>
<sequence length="81" mass="8352">MILASLAPGVSSAQLPAVIVTNEGAGRVLSPRAGYVTRGASPPRLTFFCAPLNYSIERGHSDRGRPSVSPPPPSTPQPPSS</sequence>
<accession>A0ABN8J0G5</accession>
<protein>
    <submittedName>
        <fullName evidence="2">Uncharacterized protein</fullName>
    </submittedName>
</protein>
<proteinExistence type="predicted"/>
<evidence type="ECO:0000313" key="2">
    <source>
        <dbReference type="EMBL" id="CAH2072950.1"/>
    </source>
</evidence>
<dbReference type="EMBL" id="OW152819">
    <property type="protein sequence ID" value="CAH2072950.1"/>
    <property type="molecule type" value="Genomic_DNA"/>
</dbReference>
<gene>
    <name evidence="2" type="ORF">IPOD504_LOCUS15411</name>
</gene>
<reference evidence="2" key="1">
    <citation type="submission" date="2022-03" db="EMBL/GenBank/DDBJ databases">
        <authorList>
            <person name="Martin H S."/>
        </authorList>
    </citation>
    <scope>NUCLEOTIDE SEQUENCE</scope>
</reference>
<name>A0ABN8J0G5_9NEOP</name>
<dbReference type="Proteomes" id="UP000837857">
    <property type="component" value="Chromosome 7"/>
</dbReference>
<keyword evidence="3" id="KW-1185">Reference proteome</keyword>
<organism evidence="2 3">
    <name type="scientific">Iphiclides podalirius</name>
    <name type="common">scarce swallowtail</name>
    <dbReference type="NCBI Taxonomy" id="110791"/>
    <lineage>
        <taxon>Eukaryota</taxon>
        <taxon>Metazoa</taxon>
        <taxon>Ecdysozoa</taxon>
        <taxon>Arthropoda</taxon>
        <taxon>Hexapoda</taxon>
        <taxon>Insecta</taxon>
        <taxon>Pterygota</taxon>
        <taxon>Neoptera</taxon>
        <taxon>Endopterygota</taxon>
        <taxon>Lepidoptera</taxon>
        <taxon>Glossata</taxon>
        <taxon>Ditrysia</taxon>
        <taxon>Papilionoidea</taxon>
        <taxon>Papilionidae</taxon>
        <taxon>Papilioninae</taxon>
        <taxon>Iphiclides</taxon>
    </lineage>
</organism>